<name>M2B192_9BACT</name>
<evidence type="ECO:0000313" key="2">
    <source>
        <dbReference type="Proteomes" id="UP000011529"/>
    </source>
</evidence>
<dbReference type="AlphaFoldDB" id="M2B192"/>
<comment type="caution">
    <text evidence="1">The sequence shown here is derived from an EMBL/GenBank/DDBJ whole genome shotgun (WGS) entry which is preliminary data.</text>
</comment>
<keyword evidence="2" id="KW-1185">Reference proteome</keyword>
<dbReference type="PATRIC" id="fig|1263867.3.peg.3979"/>
<dbReference type="EMBL" id="ANMO01000169">
    <property type="protein sequence ID" value="EMB15528.1"/>
    <property type="molecule type" value="Genomic_DNA"/>
</dbReference>
<evidence type="ECO:0000313" key="1">
    <source>
        <dbReference type="EMBL" id="EMB15528.1"/>
    </source>
</evidence>
<proteinExistence type="predicted"/>
<reference evidence="1" key="1">
    <citation type="submission" date="2012-11" db="EMBL/GenBank/DDBJ databases">
        <title>Permanent draft genomes of Rhodopirellula europaea strain SH398 and 6C.</title>
        <authorList>
            <person name="Richter M."/>
            <person name="Richter-Heitmann T."/>
            <person name="Frank C."/>
            <person name="Harder J."/>
            <person name="Glockner F.O."/>
        </authorList>
    </citation>
    <scope>NUCLEOTIDE SEQUENCE</scope>
    <source>
        <strain evidence="1">6C</strain>
    </source>
</reference>
<reference evidence="1" key="2">
    <citation type="journal article" date="2013" name="Mar. Genomics">
        <title>Expression of sulfatases in Rhodopirellula baltica and the diversity of sulfatases in the genus Rhodopirellula.</title>
        <authorList>
            <person name="Wegner C.E."/>
            <person name="Richter-Heitmann T."/>
            <person name="Klindworth A."/>
            <person name="Klockow C."/>
            <person name="Richter M."/>
            <person name="Achstetter T."/>
            <person name="Glockner F.O."/>
            <person name="Harder J."/>
        </authorList>
    </citation>
    <scope>NUCLEOTIDE SEQUENCE [LARGE SCALE GENOMIC DNA]</scope>
    <source>
        <strain evidence="1">6C</strain>
    </source>
</reference>
<gene>
    <name evidence="1" type="ORF">RE6C_03724</name>
</gene>
<organism evidence="1 2">
    <name type="scientific">Rhodopirellula europaea 6C</name>
    <dbReference type="NCBI Taxonomy" id="1263867"/>
    <lineage>
        <taxon>Bacteria</taxon>
        <taxon>Pseudomonadati</taxon>
        <taxon>Planctomycetota</taxon>
        <taxon>Planctomycetia</taxon>
        <taxon>Pirellulales</taxon>
        <taxon>Pirellulaceae</taxon>
        <taxon>Rhodopirellula</taxon>
    </lineage>
</organism>
<accession>M2B192</accession>
<sequence length="58" mass="6378">MKCIFTVWLNSSVEDACLVARRQPLEPADALPSLRMTVATICRRIVEHTDSIGTGGTF</sequence>
<protein>
    <submittedName>
        <fullName evidence="1">Uncharacterized protein</fullName>
    </submittedName>
</protein>
<dbReference type="Proteomes" id="UP000011529">
    <property type="component" value="Unassembled WGS sequence"/>
</dbReference>